<comment type="caution">
    <text evidence="1">The sequence shown here is derived from an EMBL/GenBank/DDBJ whole genome shotgun (WGS) entry which is preliminary data.</text>
</comment>
<evidence type="ECO:0000313" key="1">
    <source>
        <dbReference type="EMBL" id="KAJ1900575.1"/>
    </source>
</evidence>
<sequence length="1897" mass="198590">MDQPRSTSELAREDAAASSNINSPSGVETRPGIVAAESAGEISTVVSAGAAAEFVLSGHSIDNSILHTDLDLDFNVDSLNLDNLSGLDFDVSNLLSQVSGSAVGAVVEPSSMVLASDTSVRAEGTKAPKLSTQPETLHMTVSTGAAKSPLPTSTAPMSAAAATPTLVSATQPQTQPKALTAAAERPPPAAAQKPISPSQAAATMAAAQKPISPSQAAAAMAARPAGGAIRPVRPAGTVSAGTAPRPRPGPQARPVAGGSPTAARPASLASPGAGRPPPAMRPGHPGLARPRPVASPTSPASPVRPGMRPLMRPRPTMRPLVSPTAARPAMRPTPRPVMRPASASGAGPASATTMQTTTKPGQLQATSPASAKPAAPESGAAATAATSQEPITIGSDGDGDGDGDAQLLTESVLVSAPAAIASARGLEALYTAEGVFRTLCHGFAPTHAEWSAQNVVAVTWPQLEAEAGGGRRAQRRPGDASREASAAIHLFRLHVRPAPAWDASARLRPMAPALLPLCDVRMQQECEAATPRTLQLPPAALSVAPLSGWHGGASQAGRGQRMPVASAPRCAWSGDGSVLAAWDRGGRFELFQAGAELNAWRPAYRVDFGCPVVACLWLASGRKFGIGRAEGDAKGGSGSGSVSSSGSGSGKRPSRWHVDTAIGISRLAFFGPRNTHGKQALVVATADGQLVLVYQRDDAWARVVSPLSPRRRDASVDDDPWSNIPTGAITHADMMLVSKKWIYLAAHRAGARTVAHPHERGAIADELKRSGAMTAPTVEVYRVQVEFASDYHPRLFATPLVVQPITLTATEAPVAEAMAETEAGAEDLRVPRVTHVKLITALNPEALPADKNVLGENHFFPLLFVSLGRVGNPQPQSAGPQPQSTSNADPLPTFDTFVQVWRLEAAAHAQRSVADLLRRPPPLKLSHMWTEQRRGTLLAVNANRAERQQLRRLFARPSDTEYRALMLTWADGRVEMLRNYQDRADRFDQCVPPVQAQTHTHMRVIGSALSPHYTAYFQLVMAEHTVDVGASAGTNIGPITCVWAQGHARFRLGWTPFFGDAPVQAYCGDLLAVRILNQEDPTDLVALLANIARHEENQPLPPPPPNTTTESTALPVPASRTLAQALLRACTLLGAALRITSLELDPLAASTPAVRRLLGAIMQTHFLAQHSIQATSVGLLLHIAAAVEARVSIVHKQVLQSAASGLAHQQVHQQLAFSAAWRRSFPATAALVLWCIDLFVALVRDTYLYLHARCPDGAGAMQRLCDLDAGVDDNTDDSTDAEVVAGSLPSRLALLFHLPTLDAMRQLMAFVAQVEGDLLRRIQILNSLPPNAAAIPDLAPMVQARDMVVATAQQLAHALEALPVSMQRMKDFLAAVHDEYAADPECTALGAQAVLVASAALAAPFRKHLPGVARSFQRFILERDATAPDTPANRPAAPSALVLHDTRWLSVVACRAAAPGLPDAATVFETPWRVQLPVSVADARLIAAGADADALVPAAELAAWAREKSEFERALDEDNVLFDIDDPGFIFFDTSDAAQPLHPPPELVPPAFAAAVAHAAAQAPVRITTRVPDFSDVLAPLAAAAAVRSSAADIDGLFDMPALLDSTFAAAAATATAADITSSARMRVRSSSSSATTHSPCATPHTTASFAWPPPGAAPGFALASASGSASAQHFVPHYSSVASAWAATADAGASEELSSGWQFISTPRDPKLHIPTLLGQHAYSLAVLHQKSTRAPVAVGGSGSKSADNDNDDNDDDNDSSGIDINGDGMSYCIDWSRADGVVIDPLAAPAHSGSALAAAGDAESGARSRNFMNHTSLLSAMDRIDVVQKTMLPVDASSKMCLRCGHVTRKQQQTTSGAAANTSDSASSASAASNDIGWIDRFRLLCVCGGSWIAI</sequence>
<name>A0ACC1ITF8_9FUNG</name>
<protein>
    <submittedName>
        <fullName evidence="1">Uncharacterized protein</fullName>
    </submittedName>
</protein>
<evidence type="ECO:0000313" key="2">
    <source>
        <dbReference type="Proteomes" id="UP001150581"/>
    </source>
</evidence>
<keyword evidence="2" id="KW-1185">Reference proteome</keyword>
<gene>
    <name evidence="1" type="ORF">LPJ66_001382</name>
</gene>
<dbReference type="EMBL" id="JANBPG010000072">
    <property type="protein sequence ID" value="KAJ1900575.1"/>
    <property type="molecule type" value="Genomic_DNA"/>
</dbReference>
<organism evidence="1 2">
    <name type="scientific">Kickxella alabastrina</name>
    <dbReference type="NCBI Taxonomy" id="61397"/>
    <lineage>
        <taxon>Eukaryota</taxon>
        <taxon>Fungi</taxon>
        <taxon>Fungi incertae sedis</taxon>
        <taxon>Zoopagomycota</taxon>
        <taxon>Kickxellomycotina</taxon>
        <taxon>Kickxellomycetes</taxon>
        <taxon>Kickxellales</taxon>
        <taxon>Kickxellaceae</taxon>
        <taxon>Kickxella</taxon>
    </lineage>
</organism>
<proteinExistence type="predicted"/>
<dbReference type="Proteomes" id="UP001150581">
    <property type="component" value="Unassembled WGS sequence"/>
</dbReference>
<accession>A0ACC1ITF8</accession>
<reference evidence="1" key="1">
    <citation type="submission" date="2022-07" db="EMBL/GenBank/DDBJ databases">
        <title>Phylogenomic reconstructions and comparative analyses of Kickxellomycotina fungi.</title>
        <authorList>
            <person name="Reynolds N.K."/>
            <person name="Stajich J.E."/>
            <person name="Barry K."/>
            <person name="Grigoriev I.V."/>
            <person name="Crous P."/>
            <person name="Smith M.E."/>
        </authorList>
    </citation>
    <scope>NUCLEOTIDE SEQUENCE</scope>
    <source>
        <strain evidence="1">Benny 63K</strain>
    </source>
</reference>